<feature type="compositionally biased region" description="Low complexity" evidence="5">
    <location>
        <begin position="40"/>
        <end position="62"/>
    </location>
</feature>
<comment type="caution">
    <text evidence="6">The sequence shown here is derived from an EMBL/GenBank/DDBJ whole genome shotgun (WGS) entry which is preliminary data.</text>
</comment>
<evidence type="ECO:0000256" key="2">
    <source>
        <dbReference type="ARBA" id="ARBA00022692"/>
    </source>
</evidence>
<dbReference type="CDD" id="cd12910">
    <property type="entry name" value="SPRY_SSH4_like"/>
    <property type="match status" value="1"/>
</dbReference>
<name>A0ABQ0FWX2_9PEZI</name>
<dbReference type="Proteomes" id="UP001628179">
    <property type="component" value="Unassembled WGS sequence"/>
</dbReference>
<evidence type="ECO:0000256" key="3">
    <source>
        <dbReference type="ARBA" id="ARBA00022989"/>
    </source>
</evidence>
<reference evidence="6 7" key="1">
    <citation type="submission" date="2024-09" db="EMBL/GenBank/DDBJ databases">
        <title>Itraconazole resistance in Madurella fahalii resulting from another homologue of gene encoding cytochrome P450 14-alpha sterol demethylase (CYP51).</title>
        <authorList>
            <person name="Yoshioka I."/>
            <person name="Fahal A.H."/>
            <person name="Kaneko S."/>
            <person name="Yaguchi T."/>
        </authorList>
    </citation>
    <scope>NUCLEOTIDE SEQUENCE [LARGE SCALE GENOMIC DNA]</scope>
    <source>
        <strain evidence="6 7">IFM 68171</strain>
    </source>
</reference>
<protein>
    <submittedName>
        <fullName evidence="6">SPRY domain-containing protein</fullName>
    </submittedName>
</protein>
<dbReference type="RefSeq" id="XP_070911733.1">
    <property type="nucleotide sequence ID" value="XM_071055632.1"/>
</dbReference>
<dbReference type="EMBL" id="BAAFSV010000001">
    <property type="protein sequence ID" value="GAB1310000.1"/>
    <property type="molecule type" value="Genomic_DNA"/>
</dbReference>
<keyword evidence="2" id="KW-0812">Transmembrane</keyword>
<dbReference type="GeneID" id="98170955"/>
<evidence type="ECO:0000256" key="4">
    <source>
        <dbReference type="ARBA" id="ARBA00023136"/>
    </source>
</evidence>
<gene>
    <name evidence="6" type="ORF">MFIFM68171_00210</name>
</gene>
<feature type="compositionally biased region" description="Pro residues" evidence="5">
    <location>
        <begin position="80"/>
        <end position="89"/>
    </location>
</feature>
<dbReference type="Gene3D" id="2.60.120.920">
    <property type="match status" value="1"/>
</dbReference>
<keyword evidence="7" id="KW-1185">Reference proteome</keyword>
<feature type="compositionally biased region" description="Basic and acidic residues" evidence="5">
    <location>
        <begin position="1"/>
        <end position="16"/>
    </location>
</feature>
<keyword evidence="3" id="KW-1133">Transmembrane helix</keyword>
<feature type="compositionally biased region" description="Pro residues" evidence="5">
    <location>
        <begin position="101"/>
        <end position="110"/>
    </location>
</feature>
<organism evidence="6 7">
    <name type="scientific">Madurella fahalii</name>
    <dbReference type="NCBI Taxonomy" id="1157608"/>
    <lineage>
        <taxon>Eukaryota</taxon>
        <taxon>Fungi</taxon>
        <taxon>Dikarya</taxon>
        <taxon>Ascomycota</taxon>
        <taxon>Pezizomycotina</taxon>
        <taxon>Sordariomycetes</taxon>
        <taxon>Sordariomycetidae</taxon>
        <taxon>Sordariales</taxon>
        <taxon>Sordariales incertae sedis</taxon>
        <taxon>Madurella</taxon>
    </lineage>
</organism>
<evidence type="ECO:0000256" key="1">
    <source>
        <dbReference type="ARBA" id="ARBA00004370"/>
    </source>
</evidence>
<evidence type="ECO:0000256" key="5">
    <source>
        <dbReference type="SAM" id="MobiDB-lite"/>
    </source>
</evidence>
<feature type="region of interest" description="Disordered" evidence="5">
    <location>
        <begin position="1"/>
        <end position="167"/>
    </location>
</feature>
<feature type="compositionally biased region" description="Low complexity" evidence="5">
    <location>
        <begin position="20"/>
        <end position="33"/>
    </location>
</feature>
<dbReference type="InterPro" id="IPR035780">
    <property type="entry name" value="SPRY_Ssh4-like"/>
</dbReference>
<accession>A0ABQ0FWX2</accession>
<keyword evidence="4" id="KW-0472">Membrane</keyword>
<sequence>MCFGSKKDHLHDEEPPRPAPGQAPQQPTYAPAQKASVPSQYQQQPQYHQQQQQQQQQQQPQLHPLPPAPVELSSSSNNYAPPPGPPPSHGAPMAFSSNDFAPPPGPPPSQLPGGDFAPPPGPPPSHQRGNDFTPPPGPPPSQRQDDLSYIAPPPGSPPSSSENKAKQHDWEIVVPDTSLFPPPPSFFSGFDRSPATNATETQAEAGERWCAEHPLTAPVTLDAASLAALRSHNPRLMQPAGFRGSLTYVSRGVWEGRTDSQAGDTTIIAYPPLYVVTQHSPLSSSTSTALPFPPDPSNPFSSSLTPPAPPSKTIYYEVLVTDPSPRPGEICLALGFTALPYPSFRMPGWHRGSLAVHGDDGHRYVNDRWGGKAFTEPFARGERYGLGMVLANRGGRIETDVFFTRQGVEAGRWNLHEETDAQQDLPVFGLEGYHDLSCAIGTYGAVGFKVFLRPEEWLYKPAGC</sequence>
<dbReference type="InterPro" id="IPR043136">
    <property type="entry name" value="B30.2/SPRY_sf"/>
</dbReference>
<evidence type="ECO:0000313" key="7">
    <source>
        <dbReference type="Proteomes" id="UP001628179"/>
    </source>
</evidence>
<feature type="region of interest" description="Disordered" evidence="5">
    <location>
        <begin position="285"/>
        <end position="306"/>
    </location>
</feature>
<proteinExistence type="predicted"/>
<evidence type="ECO:0000313" key="6">
    <source>
        <dbReference type="EMBL" id="GAB1310000.1"/>
    </source>
</evidence>
<comment type="subcellular location">
    <subcellularLocation>
        <location evidence="1">Membrane</location>
    </subcellularLocation>
</comment>